<keyword evidence="2" id="KW-0472">Membrane</keyword>
<sequence>MSEDPRPAGEPSSEDEPAPPARRTPAKKASARKAPASKASSSAPDGDPAEEAQATPAKKRSPAKKAVPTKATPAKATPATSATAAAKAAKTAAKKASPADPSTDTPTADTPVADLAVAGTATTDPVIGDTTPTDPAVAGTGATNRAFADAAARDETTGAPSGATPAVAPSSPTPTPDPATLPAGTAPTPLPPGVFYGPLGPQPHPRPVTFFDRRWPAPGVTAGRTVPLAVLAGALAFAVFVPLNRVGIGWLLGGLGAAVAAGTVARLSDAQLSTTDRVFRAVWGASALALLGVLAFRNAWWLVTFSVLGALGCAALAVVGGRSIRAVLFGPLAVAVATLRGLPWLGAHLNADKPDAPATVDPSSDDGSVERPRLAGRLVWSIAMTVVLLLIFGGLFASADAAFADVLTSIIPDIDAGTVWRWVFLFLAGAAATLAAVYLVSRPVNLAGMHTAAKPRLGRVEWVLPISAMVVLFLGFVIVQITVLFGGREHVLGDNGPTYAQYARSGFWQLMWATVLTLLVIAAVIRWAAADKPADRLALRVLLGALSVLSLVVVASALSRMYTYQQAYSFTGERVFVMGFELLLGAVFLMIIVAGVLWNGSWIPRAGVGAMVALLLGLAIMNPEGYVAKRNVERFAETGKIDLYYLAALSSDATAQLAKLPHEQRRCALSKIDNKLREPDPWYAWNLGRQQARQVLRDLGKGASGNCRDAYRWDYAVRD</sequence>
<keyword evidence="4" id="KW-1185">Reference proteome</keyword>
<evidence type="ECO:0000313" key="3">
    <source>
        <dbReference type="EMBL" id="GAA1742482.1"/>
    </source>
</evidence>
<feature type="transmembrane region" description="Helical" evidence="2">
    <location>
        <begin position="300"/>
        <end position="319"/>
    </location>
</feature>
<feature type="transmembrane region" description="Helical" evidence="2">
    <location>
        <begin position="462"/>
        <end position="487"/>
    </location>
</feature>
<comment type="caution">
    <text evidence="3">The sequence shown here is derived from an EMBL/GenBank/DDBJ whole genome shotgun (WGS) entry which is preliminary data.</text>
</comment>
<accession>A0ABP4W1S8</accession>
<evidence type="ECO:0000313" key="4">
    <source>
        <dbReference type="Proteomes" id="UP001500655"/>
    </source>
</evidence>
<organism evidence="3 4">
    <name type="scientific">Luedemannella helvata</name>
    <dbReference type="NCBI Taxonomy" id="349315"/>
    <lineage>
        <taxon>Bacteria</taxon>
        <taxon>Bacillati</taxon>
        <taxon>Actinomycetota</taxon>
        <taxon>Actinomycetes</taxon>
        <taxon>Micromonosporales</taxon>
        <taxon>Micromonosporaceae</taxon>
        <taxon>Luedemannella</taxon>
    </lineage>
</organism>
<proteinExistence type="predicted"/>
<feature type="transmembrane region" description="Helical" evidence="2">
    <location>
        <begin position="222"/>
        <end position="241"/>
    </location>
</feature>
<reference evidence="4" key="1">
    <citation type="journal article" date="2019" name="Int. J. Syst. Evol. Microbiol.">
        <title>The Global Catalogue of Microorganisms (GCM) 10K type strain sequencing project: providing services to taxonomists for standard genome sequencing and annotation.</title>
        <authorList>
            <consortium name="The Broad Institute Genomics Platform"/>
            <consortium name="The Broad Institute Genome Sequencing Center for Infectious Disease"/>
            <person name="Wu L."/>
            <person name="Ma J."/>
        </authorList>
    </citation>
    <scope>NUCLEOTIDE SEQUENCE [LARGE SCALE GENOMIC DNA]</scope>
    <source>
        <strain evidence="4">JCM 13249</strain>
    </source>
</reference>
<dbReference type="Pfam" id="PF13687">
    <property type="entry name" value="DUF4153"/>
    <property type="match status" value="1"/>
</dbReference>
<feature type="region of interest" description="Disordered" evidence="1">
    <location>
        <begin position="1"/>
        <end position="201"/>
    </location>
</feature>
<evidence type="ECO:0000256" key="2">
    <source>
        <dbReference type="SAM" id="Phobius"/>
    </source>
</evidence>
<feature type="transmembrane region" description="Helical" evidence="2">
    <location>
        <begin position="378"/>
        <end position="399"/>
    </location>
</feature>
<dbReference type="Proteomes" id="UP001500655">
    <property type="component" value="Unassembled WGS sequence"/>
</dbReference>
<protein>
    <recommendedName>
        <fullName evidence="5">DUF4173 domain-containing protein</fullName>
    </recommendedName>
</protein>
<name>A0ABP4W1S8_9ACTN</name>
<feature type="transmembrane region" description="Helical" evidence="2">
    <location>
        <begin position="541"/>
        <end position="563"/>
    </location>
</feature>
<feature type="compositionally biased region" description="Low complexity" evidence="1">
    <location>
        <begin position="157"/>
        <end position="170"/>
    </location>
</feature>
<feature type="transmembrane region" description="Helical" evidence="2">
    <location>
        <begin position="575"/>
        <end position="597"/>
    </location>
</feature>
<evidence type="ECO:0000256" key="1">
    <source>
        <dbReference type="SAM" id="MobiDB-lite"/>
    </source>
</evidence>
<dbReference type="RefSeq" id="WP_344077629.1">
    <property type="nucleotide sequence ID" value="NZ_BAAALS010000004.1"/>
</dbReference>
<feature type="transmembrane region" description="Helical" evidence="2">
    <location>
        <begin position="247"/>
        <end position="265"/>
    </location>
</feature>
<feature type="transmembrane region" description="Helical" evidence="2">
    <location>
        <begin position="277"/>
        <end position="294"/>
    </location>
</feature>
<feature type="transmembrane region" description="Helical" evidence="2">
    <location>
        <begin position="507"/>
        <end position="529"/>
    </location>
</feature>
<feature type="transmembrane region" description="Helical" evidence="2">
    <location>
        <begin position="602"/>
        <end position="621"/>
    </location>
</feature>
<evidence type="ECO:0008006" key="5">
    <source>
        <dbReference type="Google" id="ProtNLM"/>
    </source>
</evidence>
<keyword evidence="2" id="KW-1133">Transmembrane helix</keyword>
<feature type="transmembrane region" description="Helical" evidence="2">
    <location>
        <begin position="419"/>
        <end position="441"/>
    </location>
</feature>
<feature type="compositionally biased region" description="Low complexity" evidence="1">
    <location>
        <begin position="140"/>
        <end position="150"/>
    </location>
</feature>
<feature type="compositionally biased region" description="Low complexity" evidence="1">
    <location>
        <begin position="64"/>
        <end position="114"/>
    </location>
</feature>
<keyword evidence="2" id="KW-0812">Transmembrane</keyword>
<dbReference type="InterPro" id="IPR025291">
    <property type="entry name" value="DUF4153"/>
</dbReference>
<feature type="compositionally biased region" description="Low complexity" evidence="1">
    <location>
        <begin position="32"/>
        <end position="44"/>
    </location>
</feature>
<dbReference type="EMBL" id="BAAALS010000004">
    <property type="protein sequence ID" value="GAA1742482.1"/>
    <property type="molecule type" value="Genomic_DNA"/>
</dbReference>
<gene>
    <name evidence="3" type="ORF">GCM10009681_11580</name>
</gene>